<dbReference type="GO" id="GO:0006310">
    <property type="term" value="P:DNA recombination"/>
    <property type="evidence" value="ECO:0007669"/>
    <property type="project" value="UniProtKB-KW"/>
</dbReference>
<evidence type="ECO:0000313" key="3">
    <source>
        <dbReference type="EMBL" id="AEH78223.1"/>
    </source>
</evidence>
<dbReference type="AlphaFoldDB" id="F7X259"/>
<dbReference type="InterPro" id="IPR011010">
    <property type="entry name" value="DNA_brk_join_enz"/>
</dbReference>
<name>F7X259_SINMM</name>
<reference evidence="3 4" key="1">
    <citation type="journal article" date="2011" name="J. Biotechnol.">
        <title>The complete genome sequence of the dominant Sinorhizobium meliloti field isolate SM11 extends the S. meliloti pan-genome.</title>
        <authorList>
            <person name="Schneiker-Bekel S."/>
            <person name="Wibberg D."/>
            <person name="Bekel T."/>
            <person name="Blom J."/>
            <person name="Linke B."/>
            <person name="Neuweger H."/>
            <person name="Stiens M."/>
            <person name="Vorholter F.J."/>
            <person name="Weidner S."/>
            <person name="Goesmann A."/>
            <person name="Puhler A."/>
            <person name="Schluter A."/>
        </authorList>
    </citation>
    <scope>NUCLEOTIDE SEQUENCE [LARGE SCALE GENOMIC DNA]</scope>
    <source>
        <strain evidence="3 4">SM11</strain>
    </source>
</reference>
<dbReference type="SUPFAM" id="SSF56349">
    <property type="entry name" value="DNA breaking-rejoining enzymes"/>
    <property type="match status" value="1"/>
</dbReference>
<dbReference type="KEGG" id="smx:SM11_chr0946"/>
<dbReference type="Gene3D" id="1.10.443.10">
    <property type="entry name" value="Intergrase catalytic core"/>
    <property type="match status" value="1"/>
</dbReference>
<gene>
    <name evidence="3" type="ordered locus">SM11_chr0946</name>
</gene>
<accession>F7X259</accession>
<dbReference type="Proteomes" id="UP000009045">
    <property type="component" value="Chromosome"/>
</dbReference>
<dbReference type="RefSeq" id="WP_014529231.1">
    <property type="nucleotide sequence ID" value="NC_017325.1"/>
</dbReference>
<dbReference type="HOGENOM" id="CLU_056713_2_0_5"/>
<sequence>MTLDEIKKQYPGITRWEDRLGKLRWRFQKKGMKTTLIPVGIEPGTKAFDVAYRAIIENRAPRKADVVVDIPNNASLPETFNAGWKLVLKSQAWRDLAPAGQAKPERMAREFLAMPIVVGEKLTWGDVPVADMTYEDLELLIERWEVTPSKPWHMKVMLKKIFFEARRKGWRNDDPTELVKWKRGGGKKGGYIGWKRWPEEVCLQFEARHKIGSAARTCYALAKWMGGRRGDIARIAWDQLITVEIDGEVVEGFEYEQHKQVHSDEDMTQFRPMTSMLAEALAPLDRSLGGTVLKTAYGKPFSEKSLTGMMAHWCKQADIPVSNRKTGEVGYTLHGLRKSYATMVAESGASFQQQKDMLGHTTMQQVALYAKGVDKRKTTAAGSRLLEEKHGQPRLRLVK</sequence>
<dbReference type="EMBL" id="CP001830">
    <property type="protein sequence ID" value="AEH78223.1"/>
    <property type="molecule type" value="Genomic_DNA"/>
</dbReference>
<keyword evidence="1" id="KW-0233">DNA recombination</keyword>
<evidence type="ECO:0000313" key="4">
    <source>
        <dbReference type="Proteomes" id="UP000009045"/>
    </source>
</evidence>
<evidence type="ECO:0000256" key="1">
    <source>
        <dbReference type="ARBA" id="ARBA00023172"/>
    </source>
</evidence>
<dbReference type="Pfam" id="PF00589">
    <property type="entry name" value="Phage_integrase"/>
    <property type="match status" value="1"/>
</dbReference>
<feature type="domain" description="Tyr recombinase" evidence="2">
    <location>
        <begin position="220"/>
        <end position="371"/>
    </location>
</feature>
<dbReference type="InterPro" id="IPR013762">
    <property type="entry name" value="Integrase-like_cat_sf"/>
</dbReference>
<dbReference type="GO" id="GO:0003677">
    <property type="term" value="F:DNA binding"/>
    <property type="evidence" value="ECO:0007669"/>
    <property type="project" value="InterPro"/>
</dbReference>
<protein>
    <submittedName>
        <fullName evidence="3">Phage integrase</fullName>
    </submittedName>
</protein>
<organism evidence="3 4">
    <name type="scientific">Sinorhizobium meliloti (strain SM11)</name>
    <dbReference type="NCBI Taxonomy" id="707241"/>
    <lineage>
        <taxon>Bacteria</taxon>
        <taxon>Pseudomonadati</taxon>
        <taxon>Pseudomonadota</taxon>
        <taxon>Alphaproteobacteria</taxon>
        <taxon>Hyphomicrobiales</taxon>
        <taxon>Rhizobiaceae</taxon>
        <taxon>Sinorhizobium/Ensifer group</taxon>
        <taxon>Sinorhizobium</taxon>
    </lineage>
</organism>
<dbReference type="GO" id="GO:0015074">
    <property type="term" value="P:DNA integration"/>
    <property type="evidence" value="ECO:0007669"/>
    <property type="project" value="InterPro"/>
</dbReference>
<evidence type="ECO:0000259" key="2">
    <source>
        <dbReference type="Pfam" id="PF00589"/>
    </source>
</evidence>
<dbReference type="InterPro" id="IPR002104">
    <property type="entry name" value="Integrase_catalytic"/>
</dbReference>
<proteinExistence type="predicted"/>
<dbReference type="PATRIC" id="fig|707241.3.peg.992"/>